<dbReference type="Pfam" id="PF02655">
    <property type="entry name" value="ATP-grasp_3"/>
    <property type="match status" value="1"/>
</dbReference>
<dbReference type="PIRSF" id="PIRSF016817">
    <property type="entry name" value="UCP016817_carboligase"/>
    <property type="match status" value="1"/>
</dbReference>
<dbReference type="PROSITE" id="PS50975">
    <property type="entry name" value="ATP_GRASP"/>
    <property type="match status" value="1"/>
</dbReference>
<evidence type="ECO:0000313" key="3">
    <source>
        <dbReference type="EMBL" id="SON55852.1"/>
    </source>
</evidence>
<protein>
    <submittedName>
        <fullName evidence="3">Putative ATP-grasp enzyme</fullName>
    </submittedName>
</protein>
<feature type="domain" description="ATP-grasp" evidence="2">
    <location>
        <begin position="207"/>
        <end position="260"/>
    </location>
</feature>
<organism evidence="3 4">
    <name type="scientific">Hartmannibacter diazotrophicus</name>
    <dbReference type="NCBI Taxonomy" id="1482074"/>
    <lineage>
        <taxon>Bacteria</taxon>
        <taxon>Pseudomonadati</taxon>
        <taxon>Pseudomonadota</taxon>
        <taxon>Alphaproteobacteria</taxon>
        <taxon>Hyphomicrobiales</taxon>
        <taxon>Pleomorphomonadaceae</taxon>
        <taxon>Hartmannibacter</taxon>
    </lineage>
</organism>
<keyword evidence="4" id="KW-1185">Reference proteome</keyword>
<dbReference type="InterPro" id="IPR011761">
    <property type="entry name" value="ATP-grasp"/>
</dbReference>
<keyword evidence="1" id="KW-0067">ATP-binding</keyword>
<dbReference type="GO" id="GO:0005524">
    <property type="term" value="F:ATP binding"/>
    <property type="evidence" value="ECO:0007669"/>
    <property type="project" value="UniProtKB-UniRule"/>
</dbReference>
<evidence type="ECO:0000256" key="1">
    <source>
        <dbReference type="PROSITE-ProRule" id="PRU00409"/>
    </source>
</evidence>
<gene>
    <name evidence="3" type="ORF">HDIA_2311</name>
</gene>
<dbReference type="GO" id="GO:0046872">
    <property type="term" value="F:metal ion binding"/>
    <property type="evidence" value="ECO:0007669"/>
    <property type="project" value="InterPro"/>
</dbReference>
<dbReference type="Proteomes" id="UP000223606">
    <property type="component" value="Chromosome 1"/>
</dbReference>
<name>A0A2C9D695_9HYPH</name>
<evidence type="ECO:0000313" key="4">
    <source>
        <dbReference type="Proteomes" id="UP000223606"/>
    </source>
</evidence>
<dbReference type="EMBL" id="LT960614">
    <property type="protein sequence ID" value="SON55852.1"/>
    <property type="molecule type" value="Genomic_DNA"/>
</dbReference>
<proteinExistence type="predicted"/>
<accession>A0A2C9D695</accession>
<reference evidence="4" key="1">
    <citation type="submission" date="2017-09" db="EMBL/GenBank/DDBJ databases">
        <title>Genome sequence of Nannocystis excedens DSM 71.</title>
        <authorList>
            <person name="Blom J."/>
        </authorList>
    </citation>
    <scope>NUCLEOTIDE SEQUENCE [LARGE SCALE GENOMIC DNA]</scope>
    <source>
        <strain evidence="4">type strain: E19</strain>
    </source>
</reference>
<dbReference type="KEGG" id="hdi:HDIA_2311"/>
<dbReference type="InterPro" id="IPR016677">
    <property type="entry name" value="UCP016817_carboligase"/>
</dbReference>
<dbReference type="SUPFAM" id="SSF56059">
    <property type="entry name" value="Glutathione synthetase ATP-binding domain-like"/>
    <property type="match status" value="1"/>
</dbReference>
<keyword evidence="1" id="KW-0547">Nucleotide-binding</keyword>
<dbReference type="Gene3D" id="3.30.470.20">
    <property type="entry name" value="ATP-grasp fold, B domain"/>
    <property type="match status" value="1"/>
</dbReference>
<dbReference type="AlphaFoldDB" id="A0A2C9D695"/>
<dbReference type="InterPro" id="IPR003806">
    <property type="entry name" value="ATP-grasp_PylC-type"/>
</dbReference>
<sequence length="349" mass="36355">MIADLFADEDTVEVAAGLAVMDGGLRCGLSRRTLIGAVRDLIEAAPDKPVGLVAGSGFEDRPQLLEALAALIPILGNGTKVVSAVKDPAGLAARCRDLGIPHPETRTEPALSGEWLLKRKGGSGGSHIRAYSLGESVPAGHVLAQTLPGTPMSVTAIGNGRDAALVGFCRQFADPVEGQPFRFGGLCGPVDLPQAIAVGVGKATKGLAAAFGLKGFFSMDFLLEGESWWCLEVNPRPGASLDVLDQASSPLFAAHVDACVNGRLPDERRVAPAAIRYSRIVYADKEIAGIPALEWPEWVSDRPSAGSRIPAGAPLATVLAEGKELDDAAALAMARAQELLKIIGEVEQC</sequence>
<evidence type="ECO:0000259" key="2">
    <source>
        <dbReference type="PROSITE" id="PS50975"/>
    </source>
</evidence>